<protein>
    <submittedName>
        <fullName evidence="2">(northern house mosquito) hypothetical protein</fullName>
    </submittedName>
</protein>
<dbReference type="EMBL" id="HBUE01264441">
    <property type="protein sequence ID" value="CAG6560735.1"/>
    <property type="molecule type" value="Transcribed_RNA"/>
</dbReference>
<sequence length="100" mass="10926">MTTWTEPGTSSGAASGSKPKRRPKCTLTKISSGKSRSCWKSWRTLRRVCSAVSLSKRAPGCRKTTTTWTNSSRSSPTTSRTTSSRCADFGSKRTGSRRTM</sequence>
<feature type="compositionally biased region" description="Polar residues" evidence="1">
    <location>
        <begin position="1"/>
        <end position="14"/>
    </location>
</feature>
<feature type="region of interest" description="Disordered" evidence="1">
    <location>
        <begin position="1"/>
        <end position="27"/>
    </location>
</feature>
<feature type="region of interest" description="Disordered" evidence="1">
    <location>
        <begin position="56"/>
        <end position="100"/>
    </location>
</feature>
<organism evidence="2">
    <name type="scientific">Culex pipiens</name>
    <name type="common">House mosquito</name>
    <dbReference type="NCBI Taxonomy" id="7175"/>
    <lineage>
        <taxon>Eukaryota</taxon>
        <taxon>Metazoa</taxon>
        <taxon>Ecdysozoa</taxon>
        <taxon>Arthropoda</taxon>
        <taxon>Hexapoda</taxon>
        <taxon>Insecta</taxon>
        <taxon>Pterygota</taxon>
        <taxon>Neoptera</taxon>
        <taxon>Endopterygota</taxon>
        <taxon>Diptera</taxon>
        <taxon>Nematocera</taxon>
        <taxon>Culicoidea</taxon>
        <taxon>Culicidae</taxon>
        <taxon>Culicinae</taxon>
        <taxon>Culicini</taxon>
        <taxon>Culex</taxon>
        <taxon>Culex</taxon>
    </lineage>
</organism>
<name>A0A8D8DGR8_CULPI</name>
<feature type="compositionally biased region" description="Low complexity" evidence="1">
    <location>
        <begin position="64"/>
        <end position="85"/>
    </location>
</feature>
<accession>A0A8D8DGR8</accession>
<evidence type="ECO:0000313" key="2">
    <source>
        <dbReference type="EMBL" id="CAG6509361.1"/>
    </source>
</evidence>
<reference evidence="2" key="1">
    <citation type="submission" date="2021-05" db="EMBL/GenBank/DDBJ databases">
        <authorList>
            <person name="Alioto T."/>
            <person name="Alioto T."/>
            <person name="Gomez Garrido J."/>
        </authorList>
    </citation>
    <scope>NUCLEOTIDE SEQUENCE</scope>
</reference>
<proteinExistence type="predicted"/>
<dbReference type="EMBL" id="HBUE01063319">
    <property type="protein sequence ID" value="CAG6469616.1"/>
    <property type="molecule type" value="Transcribed_RNA"/>
</dbReference>
<dbReference type="EMBL" id="HBUE01159310">
    <property type="protein sequence ID" value="CAG6509361.1"/>
    <property type="molecule type" value="Transcribed_RNA"/>
</dbReference>
<evidence type="ECO:0000256" key="1">
    <source>
        <dbReference type="SAM" id="MobiDB-lite"/>
    </source>
</evidence>
<dbReference type="AlphaFoldDB" id="A0A8D8DGR8"/>